<feature type="region of interest" description="Disordered" evidence="4">
    <location>
        <begin position="628"/>
        <end position="660"/>
    </location>
</feature>
<dbReference type="Gene3D" id="3.30.110.20">
    <property type="entry name" value="Alba-like domain"/>
    <property type="match status" value="1"/>
</dbReference>
<dbReference type="InterPro" id="IPR005202">
    <property type="entry name" value="TF_GRAS"/>
</dbReference>
<dbReference type="PANTHER" id="PTHR35761:SF1">
    <property type="entry name" value="PROTEIN SENSITIVE TO UV 2"/>
    <property type="match status" value="1"/>
</dbReference>
<gene>
    <name evidence="5" type="ORF">GOP47_0017303</name>
</gene>
<name>A0A9D4ZAM2_ADICA</name>
<feature type="compositionally biased region" description="Polar residues" evidence="4">
    <location>
        <begin position="455"/>
        <end position="464"/>
    </location>
</feature>
<dbReference type="Proteomes" id="UP000886520">
    <property type="component" value="Chromosome 17"/>
</dbReference>
<dbReference type="OrthoDB" id="645074at2759"/>
<proteinExistence type="predicted"/>
<dbReference type="InterPro" id="IPR036882">
    <property type="entry name" value="Alba-like_dom_sf"/>
</dbReference>
<evidence type="ECO:0000256" key="2">
    <source>
        <dbReference type="ARBA" id="ARBA00023163"/>
    </source>
</evidence>
<feature type="compositionally biased region" description="Pro residues" evidence="4">
    <location>
        <begin position="630"/>
        <end position="641"/>
    </location>
</feature>
<reference evidence="5" key="1">
    <citation type="submission" date="2021-01" db="EMBL/GenBank/DDBJ databases">
        <title>Adiantum capillus-veneris genome.</title>
        <authorList>
            <person name="Fang Y."/>
            <person name="Liao Q."/>
        </authorList>
    </citation>
    <scope>NUCLEOTIDE SEQUENCE</scope>
    <source>
        <strain evidence="5">H3</strain>
        <tissue evidence="5">Leaf</tissue>
    </source>
</reference>
<dbReference type="Pfam" id="PF03514">
    <property type="entry name" value="GRAS"/>
    <property type="match status" value="1"/>
</dbReference>
<dbReference type="GO" id="GO:0006974">
    <property type="term" value="P:DNA damage response"/>
    <property type="evidence" value="ECO:0007669"/>
    <property type="project" value="InterPro"/>
</dbReference>
<evidence type="ECO:0000313" key="5">
    <source>
        <dbReference type="EMBL" id="KAI5066775.1"/>
    </source>
</evidence>
<keyword evidence="3" id="KW-0175">Coiled coil</keyword>
<keyword evidence="1" id="KW-0805">Transcription regulation</keyword>
<dbReference type="InterPro" id="IPR044952">
    <property type="entry name" value="SUV2"/>
</dbReference>
<keyword evidence="6" id="KW-1185">Reference proteome</keyword>
<evidence type="ECO:0000256" key="3">
    <source>
        <dbReference type="SAM" id="Coils"/>
    </source>
</evidence>
<sequence>MNLISLVCHVFGDNNFKVFVKNKSGQASSLHVLLVSHVYFIPSKVHFKRYLQQHEEVEMSGIGMAVTTLVTVAEILKSQQLAVEKSIVTSIVDQWDDSKERMVQKAKVVITLAKSSMFDELIASTTFDDDESEFCEETNHSFKQFGKIGDIQGVRVILSLATVVITLAKSKVVQGMYKHAMEVGKPAGHRTQGKRGGLSKKECEGTKRRKGVEQGSACFARPYKGIKDETACLEINQHELYTFMENFQNEVVQQLSLCFKEHKDQVEALKAHVVGLGFEIRTFKEHKEQVEALKAHGDRGHRSQNLGALLGFLPLGVNILIEAYTSRVSSARKITRESLILEVSSNSVPAFDEVDVSLERENIGAFCAKQETVQKTSSQAHDDPLKIAHVCKGVAAGVVNDLSFHNGGKAQDQEKTRKFGILPLNYESPSSIDISLEESKDRAGYADLYVGKPSPLNTSTNNGRAKSLNGGRKKSSRKAACNGNQSARSVSAEVVDLNELLVSCAQALAIGDVKKASEILQELYQVHGASAKGNSLQRTAHYFFEALIARMGGMGGYQYRIFCKNAFPVVSFLKASRMWYESYEVRLDPERGTYDNENEEEWDLELLDKLVQSEEQAIAARRSVSATPLPCLPSPARPPPLSHTLRRGAPQTPCKQDDRRPSVFELQQRLFQAEQELSELRQNGRQNTTAVTSSVGEELRRLQAEVLFKDQEILEAKRACTEKSEQLKRITTENEELRKQFEEVKRAKRQGKFNVETREKTGKESAPRILAVNNVDVSESQKSTDQDLWYPPWTPTVPLQDGSMSKNSSPQDVQIQCQTLRREDSTSVMELKTRVLHNGCTSSFDKETKDCSNQLQEAKTFKIPTSLGNVQGETVNERSWEPLFLRNLVNIWCPRNIQEASKGIVLKLLALCETDVEILSSAMSGGADIGKQLRDGQSSCEAFSSDLKKSTSNLYISSVEGSSAAMKTNSFPSILVKVANGLVSSWSLFLALLELSEAENVLVAESALRVLHCMLMQDEGCHEHLFGRKILSPQPEKELLKAAGLQVVSKENSCRLFEGLNGDCSSANVLKRYFFSPRIIWHNKLVPQCHHNGQGVSLQENACPQINNIHEGVSRGNRNEGSMIGRIFKGALGKAVKGCSEAIGVTAVSILVTLVTNTEPYSGREHFGFILFDGSLASLLRISASLDVRLQAVRICHSLLHCRPVLARFLNFQEQQSNQNVAAPASKQSSELMQEIDCDGRSAEENVFLQNGEDVSAQSETARAFCSAEERSCFEVLERLIFCISYAGFSSQAYSLRRNALRILTYIATSGQRGAAFLLAKDTAPLKAVGVKKTGDSSKENMSAAFMPAGSLPVHLIALLDQELKLEEEDGCHPMTTEQTEER</sequence>
<organism evidence="5 6">
    <name type="scientific">Adiantum capillus-veneris</name>
    <name type="common">Maidenhair fern</name>
    <dbReference type="NCBI Taxonomy" id="13818"/>
    <lineage>
        <taxon>Eukaryota</taxon>
        <taxon>Viridiplantae</taxon>
        <taxon>Streptophyta</taxon>
        <taxon>Embryophyta</taxon>
        <taxon>Tracheophyta</taxon>
        <taxon>Polypodiopsida</taxon>
        <taxon>Polypodiidae</taxon>
        <taxon>Polypodiales</taxon>
        <taxon>Pteridineae</taxon>
        <taxon>Pteridaceae</taxon>
        <taxon>Vittarioideae</taxon>
        <taxon>Adiantum</taxon>
    </lineage>
</organism>
<evidence type="ECO:0000256" key="1">
    <source>
        <dbReference type="ARBA" id="ARBA00023015"/>
    </source>
</evidence>
<protein>
    <submittedName>
        <fullName evidence="5">Uncharacterized protein</fullName>
    </submittedName>
</protein>
<dbReference type="SUPFAM" id="SSF82704">
    <property type="entry name" value="AlbA-like"/>
    <property type="match status" value="1"/>
</dbReference>
<dbReference type="EMBL" id="JABFUD020000017">
    <property type="protein sequence ID" value="KAI5066775.1"/>
    <property type="molecule type" value="Genomic_DNA"/>
</dbReference>
<comment type="caution">
    <text evidence="5">The sequence shown here is derived from an EMBL/GenBank/DDBJ whole genome shotgun (WGS) entry which is preliminary data.</text>
</comment>
<feature type="region of interest" description="Disordered" evidence="4">
    <location>
        <begin position="451"/>
        <end position="482"/>
    </location>
</feature>
<evidence type="ECO:0000256" key="4">
    <source>
        <dbReference type="SAM" id="MobiDB-lite"/>
    </source>
</evidence>
<feature type="region of interest" description="Disordered" evidence="4">
    <location>
        <begin position="185"/>
        <end position="206"/>
    </location>
</feature>
<keyword evidence="2" id="KW-0804">Transcription</keyword>
<dbReference type="PANTHER" id="PTHR35761">
    <property type="entry name" value="ATR INTERACTING PROTEIN"/>
    <property type="match status" value="1"/>
</dbReference>
<feature type="coiled-coil region" evidence="3">
    <location>
        <begin position="663"/>
        <end position="750"/>
    </location>
</feature>
<accession>A0A9D4ZAM2</accession>
<evidence type="ECO:0000313" key="6">
    <source>
        <dbReference type="Proteomes" id="UP000886520"/>
    </source>
</evidence>
<dbReference type="GO" id="GO:0003676">
    <property type="term" value="F:nucleic acid binding"/>
    <property type="evidence" value="ECO:0007669"/>
    <property type="project" value="InterPro"/>
</dbReference>